<evidence type="ECO:0000256" key="3">
    <source>
        <dbReference type="ARBA" id="ARBA00022989"/>
    </source>
</evidence>
<dbReference type="AlphaFoldDB" id="A0A2T7NPG0"/>
<feature type="transmembrane region" description="Helical" evidence="5">
    <location>
        <begin position="32"/>
        <end position="59"/>
    </location>
</feature>
<dbReference type="Pfam" id="PF10324">
    <property type="entry name" value="7TM_GPCR_Srw"/>
    <property type="match status" value="1"/>
</dbReference>
<dbReference type="PROSITE" id="PS50262">
    <property type="entry name" value="G_PROTEIN_RECEP_F1_2"/>
    <property type="match status" value="1"/>
</dbReference>
<gene>
    <name evidence="7" type="ORF">C0Q70_16321</name>
</gene>
<evidence type="ECO:0000256" key="5">
    <source>
        <dbReference type="SAM" id="Phobius"/>
    </source>
</evidence>
<evidence type="ECO:0000256" key="4">
    <source>
        <dbReference type="ARBA" id="ARBA00023136"/>
    </source>
</evidence>
<name>A0A2T7NPG0_POMCA</name>
<evidence type="ECO:0000256" key="1">
    <source>
        <dbReference type="ARBA" id="ARBA00004370"/>
    </source>
</evidence>
<dbReference type="InterPro" id="IPR052954">
    <property type="entry name" value="GPCR-Ligand_Int"/>
</dbReference>
<dbReference type="EMBL" id="PZQS01000010">
    <property type="protein sequence ID" value="PVD23059.1"/>
    <property type="molecule type" value="Genomic_DNA"/>
</dbReference>
<dbReference type="Proteomes" id="UP000245119">
    <property type="component" value="Linkage Group LG10"/>
</dbReference>
<dbReference type="PANTHER" id="PTHR46641">
    <property type="entry name" value="FMRFAMIDE RECEPTOR-RELATED"/>
    <property type="match status" value="1"/>
</dbReference>
<keyword evidence="3 5" id="KW-1133">Transmembrane helix</keyword>
<keyword evidence="8" id="KW-1185">Reference proteome</keyword>
<accession>A0A2T7NPG0</accession>
<evidence type="ECO:0000313" key="8">
    <source>
        <dbReference type="Proteomes" id="UP000245119"/>
    </source>
</evidence>
<dbReference type="OrthoDB" id="10529382at2759"/>
<protein>
    <recommendedName>
        <fullName evidence="6">G-protein coupled receptors family 1 profile domain-containing protein</fullName>
    </recommendedName>
</protein>
<evidence type="ECO:0000259" key="6">
    <source>
        <dbReference type="PROSITE" id="PS50262"/>
    </source>
</evidence>
<dbReference type="InterPro" id="IPR019427">
    <property type="entry name" value="7TM_GPCR_serpentine_rcpt_Srw"/>
</dbReference>
<dbReference type="GO" id="GO:0016020">
    <property type="term" value="C:membrane"/>
    <property type="evidence" value="ECO:0007669"/>
    <property type="project" value="UniProtKB-SubCell"/>
</dbReference>
<keyword evidence="4 5" id="KW-0472">Membrane</keyword>
<dbReference type="PANTHER" id="PTHR46641:SF2">
    <property type="entry name" value="FMRFAMIDE RECEPTOR"/>
    <property type="match status" value="1"/>
</dbReference>
<organism evidence="7 8">
    <name type="scientific">Pomacea canaliculata</name>
    <name type="common">Golden apple snail</name>
    <dbReference type="NCBI Taxonomy" id="400727"/>
    <lineage>
        <taxon>Eukaryota</taxon>
        <taxon>Metazoa</taxon>
        <taxon>Spiralia</taxon>
        <taxon>Lophotrochozoa</taxon>
        <taxon>Mollusca</taxon>
        <taxon>Gastropoda</taxon>
        <taxon>Caenogastropoda</taxon>
        <taxon>Architaenioglossa</taxon>
        <taxon>Ampullarioidea</taxon>
        <taxon>Ampullariidae</taxon>
        <taxon>Pomacea</taxon>
    </lineage>
</organism>
<proteinExistence type="predicted"/>
<keyword evidence="2 5" id="KW-0812">Transmembrane</keyword>
<dbReference type="SUPFAM" id="SSF81321">
    <property type="entry name" value="Family A G protein-coupled receptor-like"/>
    <property type="match status" value="1"/>
</dbReference>
<dbReference type="GO" id="GO:0008528">
    <property type="term" value="F:G protein-coupled peptide receptor activity"/>
    <property type="evidence" value="ECO:0007669"/>
    <property type="project" value="InterPro"/>
</dbReference>
<feature type="transmembrane region" description="Helical" evidence="5">
    <location>
        <begin position="80"/>
        <end position="100"/>
    </location>
</feature>
<sequence length="183" mass="20917">MVDVKTNLSKYYAALSPFYLENKFFVDLVYNYLLAIAVPFTSLVIVIISTFITVVKLRLSMEWRRDRANLSSVEKKENAVTRMLVIVCYVYVVCVTPSVLNAFIVQTVPDYLPTGRYSNLFYVVVAFMHLLTAINSSCTFFIYYFRGSKFRSTLHSLCHRKAVKSGLVSEVSVTNSDNKILKN</sequence>
<feature type="transmembrane region" description="Helical" evidence="5">
    <location>
        <begin position="120"/>
        <end position="145"/>
    </location>
</feature>
<dbReference type="InterPro" id="IPR017452">
    <property type="entry name" value="GPCR_Rhodpsn_7TM"/>
</dbReference>
<dbReference type="Gene3D" id="1.20.1070.10">
    <property type="entry name" value="Rhodopsin 7-helix transmembrane proteins"/>
    <property type="match status" value="1"/>
</dbReference>
<comment type="subcellular location">
    <subcellularLocation>
        <location evidence="1">Membrane</location>
    </subcellularLocation>
</comment>
<feature type="domain" description="G-protein coupled receptors family 1 profile" evidence="6">
    <location>
        <begin position="1"/>
        <end position="143"/>
    </location>
</feature>
<reference evidence="7 8" key="1">
    <citation type="submission" date="2018-04" db="EMBL/GenBank/DDBJ databases">
        <title>The genome of golden apple snail Pomacea canaliculata provides insight into stress tolerance and invasive adaptation.</title>
        <authorList>
            <person name="Liu C."/>
            <person name="Liu B."/>
            <person name="Ren Y."/>
            <person name="Zhang Y."/>
            <person name="Wang H."/>
            <person name="Li S."/>
            <person name="Jiang F."/>
            <person name="Yin L."/>
            <person name="Zhang G."/>
            <person name="Qian W."/>
            <person name="Fan W."/>
        </authorList>
    </citation>
    <scope>NUCLEOTIDE SEQUENCE [LARGE SCALE GENOMIC DNA]</scope>
    <source>
        <strain evidence="7">SZHN2017</strain>
        <tissue evidence="7">Muscle</tissue>
    </source>
</reference>
<comment type="caution">
    <text evidence="7">The sequence shown here is derived from an EMBL/GenBank/DDBJ whole genome shotgun (WGS) entry which is preliminary data.</text>
</comment>
<evidence type="ECO:0000256" key="2">
    <source>
        <dbReference type="ARBA" id="ARBA00022692"/>
    </source>
</evidence>
<evidence type="ECO:0000313" key="7">
    <source>
        <dbReference type="EMBL" id="PVD23059.1"/>
    </source>
</evidence>